<keyword evidence="2 5" id="KW-0489">Methyltransferase</keyword>
<dbReference type="RefSeq" id="WP_346561872.1">
    <property type="nucleotide sequence ID" value="NZ_CP197095.1"/>
</dbReference>
<evidence type="ECO:0000313" key="5">
    <source>
        <dbReference type="EMBL" id="MEO3956191.1"/>
    </source>
</evidence>
<dbReference type="CDD" id="cd02440">
    <property type="entry name" value="AdoMet_MTases"/>
    <property type="match status" value="1"/>
</dbReference>
<keyword evidence="1" id="KW-0597">Phosphoprotein</keyword>
<dbReference type="GO" id="GO:0008168">
    <property type="term" value="F:methyltransferase activity"/>
    <property type="evidence" value="ECO:0007669"/>
    <property type="project" value="UniProtKB-KW"/>
</dbReference>
<evidence type="ECO:0000256" key="3">
    <source>
        <dbReference type="ARBA" id="ARBA00022679"/>
    </source>
</evidence>
<dbReference type="GO" id="GO:0032259">
    <property type="term" value="P:methylation"/>
    <property type="evidence" value="ECO:0007669"/>
    <property type="project" value="UniProtKB-KW"/>
</dbReference>
<dbReference type="Proteomes" id="UP001438292">
    <property type="component" value="Unassembled WGS sequence"/>
</dbReference>
<dbReference type="Pfam" id="PF05724">
    <property type="entry name" value="TPMT"/>
    <property type="match status" value="1"/>
</dbReference>
<dbReference type="GeneID" id="97476620"/>
<keyword evidence="6" id="KW-1185">Reference proteome</keyword>
<comment type="caution">
    <text evidence="5">The sequence shown here is derived from an EMBL/GenBank/DDBJ whole genome shotgun (WGS) entry which is preliminary data.</text>
</comment>
<dbReference type="InterPro" id="IPR029063">
    <property type="entry name" value="SAM-dependent_MTases_sf"/>
</dbReference>
<dbReference type="EMBL" id="JBDQQU010000017">
    <property type="protein sequence ID" value="MEO3956191.1"/>
    <property type="molecule type" value="Genomic_DNA"/>
</dbReference>
<proteinExistence type="predicted"/>
<keyword evidence="3" id="KW-0808">Transferase</keyword>
<evidence type="ECO:0000313" key="6">
    <source>
        <dbReference type="Proteomes" id="UP001438292"/>
    </source>
</evidence>
<reference evidence="5 6" key="1">
    <citation type="submission" date="2024-05" db="EMBL/GenBank/DDBJ databases">
        <authorList>
            <person name="De Oliveira J.P."/>
            <person name="Noriler S.A."/>
            <person name="De Oliveira A.G."/>
            <person name="Sipoli D.S."/>
        </authorList>
    </citation>
    <scope>NUCLEOTIDE SEQUENCE [LARGE SCALE GENOMIC DNA]</scope>
    <source>
        <strain evidence="5 6">LABIM186</strain>
    </source>
</reference>
<dbReference type="PANTHER" id="PTHR32183:SF6">
    <property type="entry name" value="CYSTEINE SULFINATE DESULFINASE_CYSTEINE DESULFURASE AND RELATED ENZYMES"/>
    <property type="match status" value="1"/>
</dbReference>
<dbReference type="PANTHER" id="PTHR32183">
    <property type="match status" value="1"/>
</dbReference>
<accession>A0ABV0H8F0</accession>
<dbReference type="InterPro" id="IPR008854">
    <property type="entry name" value="TPMT"/>
</dbReference>
<dbReference type="SUPFAM" id="SSF53335">
    <property type="entry name" value="S-adenosyl-L-methionine-dependent methyltransferases"/>
    <property type="match status" value="1"/>
</dbReference>
<gene>
    <name evidence="5" type="ORF">ABH309_17245</name>
</gene>
<name>A0ABV0H8F0_9NEIS</name>
<keyword evidence="4" id="KW-0949">S-adenosyl-L-methionine</keyword>
<protein>
    <submittedName>
        <fullName evidence="5">Methyltransferase</fullName>
    </submittedName>
</protein>
<dbReference type="PROSITE" id="PS51585">
    <property type="entry name" value="SAM_MT_TPMT"/>
    <property type="match status" value="1"/>
</dbReference>
<evidence type="ECO:0000256" key="4">
    <source>
        <dbReference type="ARBA" id="ARBA00022691"/>
    </source>
</evidence>
<evidence type="ECO:0000256" key="2">
    <source>
        <dbReference type="ARBA" id="ARBA00022603"/>
    </source>
</evidence>
<organism evidence="5 6">
    <name type="scientific">Chromobacterium piscinae</name>
    <dbReference type="NCBI Taxonomy" id="686831"/>
    <lineage>
        <taxon>Bacteria</taxon>
        <taxon>Pseudomonadati</taxon>
        <taxon>Pseudomonadota</taxon>
        <taxon>Betaproteobacteria</taxon>
        <taxon>Neisseriales</taxon>
        <taxon>Chromobacteriaceae</taxon>
        <taxon>Chromobacterium</taxon>
    </lineage>
</organism>
<evidence type="ECO:0000256" key="1">
    <source>
        <dbReference type="ARBA" id="ARBA00022553"/>
    </source>
</evidence>
<dbReference type="Gene3D" id="3.40.50.150">
    <property type="entry name" value="Vaccinia Virus protein VP39"/>
    <property type="match status" value="1"/>
</dbReference>
<sequence length="235" mass="26005">MARRRFGARRQMRLRGPVAGAGGGMAAGEVIRKDDMADSSKADFWEQRYREGVMPWEGGQLPPTAREFFAAQPPWRVLMPGCGSAADMPPLLGMGHEVLAVDFSEAAVELAARQWPEATGRLLLADFFLQELPVFDCVFERAFLCALPVRMRKQYADRVAALIRPGGVLAGVFFVADAERGPPFGINAESLADLLSPWFELEADEALGPSVAVFRDSERWMVWRRRGFDVDQVSG</sequence>